<dbReference type="Proteomes" id="UP000005446">
    <property type="component" value="Unassembled WGS sequence"/>
</dbReference>
<name>H0ECU9_GLAL7</name>
<proteinExistence type="predicted"/>
<feature type="region of interest" description="Disordered" evidence="1">
    <location>
        <begin position="62"/>
        <end position="85"/>
    </location>
</feature>
<evidence type="ECO:0000313" key="2">
    <source>
        <dbReference type="EMBL" id="EHL03603.1"/>
    </source>
</evidence>
<accession>H0ECU9</accession>
<dbReference type="OrthoDB" id="10601242at2759"/>
<reference evidence="2 3" key="1">
    <citation type="journal article" date="2012" name="Eukaryot. Cell">
        <title>Genome sequence of the fungus Glarea lozoyensis: the first genome sequence of a species from the Helotiaceae family.</title>
        <authorList>
            <person name="Youssar L."/>
            <person name="Gruening B.A."/>
            <person name="Erxleben A."/>
            <person name="Guenther S."/>
            <person name="Huettel W."/>
        </authorList>
    </citation>
    <scope>NUCLEOTIDE SEQUENCE [LARGE SCALE GENOMIC DNA]</scope>
    <source>
        <strain evidence="3">ATCC 74030 / MF5533</strain>
    </source>
</reference>
<evidence type="ECO:0000313" key="3">
    <source>
        <dbReference type="Proteomes" id="UP000005446"/>
    </source>
</evidence>
<dbReference type="EMBL" id="AGUE01000006">
    <property type="protein sequence ID" value="EHL03603.1"/>
    <property type="molecule type" value="Genomic_DNA"/>
</dbReference>
<organism evidence="2 3">
    <name type="scientific">Glarea lozoyensis (strain ATCC 74030 / MF5533)</name>
    <dbReference type="NCBI Taxonomy" id="1104152"/>
    <lineage>
        <taxon>Eukaryota</taxon>
        <taxon>Fungi</taxon>
        <taxon>Dikarya</taxon>
        <taxon>Ascomycota</taxon>
        <taxon>Pezizomycotina</taxon>
        <taxon>Leotiomycetes</taxon>
        <taxon>Helotiales</taxon>
        <taxon>Helotiaceae</taxon>
        <taxon>Glarea</taxon>
    </lineage>
</organism>
<dbReference type="AlphaFoldDB" id="H0ECU9"/>
<dbReference type="HOGENOM" id="CLU_2184231_0_0_1"/>
<comment type="caution">
    <text evidence="2">The sequence shown here is derived from an EMBL/GenBank/DDBJ whole genome shotgun (WGS) entry which is preliminary data.</text>
</comment>
<evidence type="ECO:0000256" key="1">
    <source>
        <dbReference type="SAM" id="MobiDB-lite"/>
    </source>
</evidence>
<dbReference type="InParanoid" id="H0ECU9"/>
<keyword evidence="3" id="KW-1185">Reference proteome</keyword>
<protein>
    <submittedName>
        <fullName evidence="2">Uncharacterized protein</fullName>
    </submittedName>
</protein>
<feature type="compositionally biased region" description="Basic and acidic residues" evidence="1">
    <location>
        <begin position="75"/>
        <end position="85"/>
    </location>
</feature>
<sequence>MAQPVYIPAYNYVSPHYPYGVHPASALGTHPQAIVMPYPATYPTTLDRRPRNTCGCRKPDLDCGDPTGSENEIMDGERPKEAEWKTRSLEQGNGWRLGGKEWPAANTQL</sequence>
<gene>
    <name evidence="2" type="ORF">M7I_0244</name>
</gene>